<feature type="compositionally biased region" description="Basic residues" evidence="1">
    <location>
        <begin position="82"/>
        <end position="93"/>
    </location>
</feature>
<dbReference type="Proteomes" id="UP000564573">
    <property type="component" value="Unassembled WGS sequence"/>
</dbReference>
<evidence type="ECO:0000313" key="3">
    <source>
        <dbReference type="Proteomes" id="UP000564573"/>
    </source>
</evidence>
<gene>
    <name evidence="2" type="ORF">FB384_005332</name>
</gene>
<reference evidence="2 3" key="1">
    <citation type="submission" date="2020-08" db="EMBL/GenBank/DDBJ databases">
        <title>Sequencing the genomes of 1000 actinobacteria strains.</title>
        <authorList>
            <person name="Klenk H.-P."/>
        </authorList>
    </citation>
    <scope>NUCLEOTIDE SEQUENCE [LARGE SCALE GENOMIC DNA]</scope>
    <source>
        <strain evidence="2 3">DSM 45267</strain>
    </source>
</reference>
<keyword evidence="3" id="KW-1185">Reference proteome</keyword>
<sequence>MSPAWVVVCACGALSDPSDVVDDLDGWEDDHTQHDCTHVDPGEWDEHIGVRRFPALPAMTRYEVDLPTPARDTPITPARRPQTGRRRTHWRPA</sequence>
<protein>
    <submittedName>
        <fullName evidence="2">Uncharacterized protein</fullName>
    </submittedName>
</protein>
<dbReference type="AlphaFoldDB" id="A0A839XT38"/>
<comment type="caution">
    <text evidence="2">The sequence shown here is derived from an EMBL/GenBank/DDBJ whole genome shotgun (WGS) entry which is preliminary data.</text>
</comment>
<evidence type="ECO:0000256" key="1">
    <source>
        <dbReference type="SAM" id="MobiDB-lite"/>
    </source>
</evidence>
<feature type="region of interest" description="Disordered" evidence="1">
    <location>
        <begin position="66"/>
        <end position="93"/>
    </location>
</feature>
<dbReference type="RefSeq" id="WP_183787536.1">
    <property type="nucleotide sequence ID" value="NZ_JACIBS010000020.1"/>
</dbReference>
<dbReference type="EMBL" id="JACIBS010000020">
    <property type="protein sequence ID" value="MBB3666370.1"/>
    <property type="molecule type" value="Genomic_DNA"/>
</dbReference>
<evidence type="ECO:0000313" key="2">
    <source>
        <dbReference type="EMBL" id="MBB3666370.1"/>
    </source>
</evidence>
<proteinExistence type="predicted"/>
<accession>A0A839XT38</accession>
<name>A0A839XT38_9PSEU</name>
<organism evidence="2 3">
    <name type="scientific">Prauserella sediminis</name>
    <dbReference type="NCBI Taxonomy" id="577680"/>
    <lineage>
        <taxon>Bacteria</taxon>
        <taxon>Bacillati</taxon>
        <taxon>Actinomycetota</taxon>
        <taxon>Actinomycetes</taxon>
        <taxon>Pseudonocardiales</taxon>
        <taxon>Pseudonocardiaceae</taxon>
        <taxon>Prauserella</taxon>
        <taxon>Prauserella salsuginis group</taxon>
    </lineage>
</organism>